<dbReference type="EMBL" id="JAMQGP010000003">
    <property type="protein sequence ID" value="MCM2679961.1"/>
    <property type="molecule type" value="Genomic_DNA"/>
</dbReference>
<feature type="transmembrane region" description="Helical" evidence="1">
    <location>
        <begin position="6"/>
        <end position="24"/>
    </location>
</feature>
<feature type="domain" description="GGDEF" evidence="4">
    <location>
        <begin position="255"/>
        <end position="388"/>
    </location>
</feature>
<keyword evidence="1" id="KW-1133">Transmembrane helix</keyword>
<dbReference type="CDD" id="cd00130">
    <property type="entry name" value="PAS"/>
    <property type="match status" value="1"/>
</dbReference>
<evidence type="ECO:0000259" key="3">
    <source>
        <dbReference type="PROSITE" id="PS50883"/>
    </source>
</evidence>
<sequence length="650" mass="73357">MTDAVVIFDVIAAVACLIGLYFYVSRQRSSLRVSQRYVMAGIICLTFAINAMSAYEWFNLESAAHQIESINDYLQVLQPILWGLFVYIFIQVNFTKRLTQSIEMTRNVLHDMPVMLRALNADGTIVSWNAKAQRISGFSHEEMKALGDDISTVFVPYPPEQLEPHLKYISHTDGMHLSKMIRKDGEARRIAWYTTEQSERVPGWSKWEVGIDLTKRFEYQDKLEQMAMTDSLTELPNRRYLQSQISQLMSSATVQTIWLVNIDLDNFKIINETMGHSVGDGLLIESAHRITSLLSEGMWLCRTGGDEFGLLIEGGSKDSVEALVLQIMSAMTCSPFDIADNKITTSVSMGGASSSRSLFNEADLINNSETAMYAAKANGRNGYQFYSDELSQEIRRERQLIERLTVAVADSSFELFYQPQIELSSKRLIGVEALIRWSEAPPSEFIPLAEKNGLINQISEWVLKTACQQISDWRDQGFECKVSINLSAVQFYQAEFDLMYADIIDSYNLPPDLIGFEITEGTLIRNIDDAIATVSRLSDRGFEISLDDFGTGYSSFSYLKNLPAKTIKIDKSFIDDLATSDLDANLVSGMISMVHSLDMKVLAEGVETTEQLQLLKQYQCDSVQGFVFSEAKNAKDFFEWLQVFEAEAKP</sequence>
<feature type="domain" description="PAS" evidence="2">
    <location>
        <begin position="101"/>
        <end position="143"/>
    </location>
</feature>
<comment type="caution">
    <text evidence="5">The sequence shown here is derived from an EMBL/GenBank/DDBJ whole genome shotgun (WGS) entry which is preliminary data.</text>
</comment>
<dbReference type="PANTHER" id="PTHR44757">
    <property type="entry name" value="DIGUANYLATE CYCLASE DGCP"/>
    <property type="match status" value="1"/>
</dbReference>
<dbReference type="InterPro" id="IPR035919">
    <property type="entry name" value="EAL_sf"/>
</dbReference>
<protein>
    <submittedName>
        <fullName evidence="5">EAL domain-containing protein</fullName>
    </submittedName>
</protein>
<dbReference type="Proteomes" id="UP001165393">
    <property type="component" value="Unassembled WGS sequence"/>
</dbReference>
<dbReference type="Gene3D" id="3.30.70.270">
    <property type="match status" value="1"/>
</dbReference>
<dbReference type="PROSITE" id="PS50883">
    <property type="entry name" value="EAL"/>
    <property type="match status" value="1"/>
</dbReference>
<accession>A0AA42B858</accession>
<dbReference type="Pfam" id="PF00989">
    <property type="entry name" value="PAS"/>
    <property type="match status" value="1"/>
</dbReference>
<dbReference type="InterPro" id="IPR052155">
    <property type="entry name" value="Biofilm_reg_signaling"/>
</dbReference>
<keyword evidence="6" id="KW-1185">Reference proteome</keyword>
<dbReference type="SUPFAM" id="SSF55073">
    <property type="entry name" value="Nucleotide cyclase"/>
    <property type="match status" value="1"/>
</dbReference>
<dbReference type="CDD" id="cd01948">
    <property type="entry name" value="EAL"/>
    <property type="match status" value="1"/>
</dbReference>
<dbReference type="InterPro" id="IPR000160">
    <property type="entry name" value="GGDEF_dom"/>
</dbReference>
<evidence type="ECO:0000259" key="4">
    <source>
        <dbReference type="PROSITE" id="PS50887"/>
    </source>
</evidence>
<dbReference type="AlphaFoldDB" id="A0AA42B858"/>
<evidence type="ECO:0000313" key="6">
    <source>
        <dbReference type="Proteomes" id="UP001165393"/>
    </source>
</evidence>
<organism evidence="5 6">
    <name type="scientific">Echinimonas agarilytica</name>
    <dbReference type="NCBI Taxonomy" id="1215918"/>
    <lineage>
        <taxon>Bacteria</taxon>
        <taxon>Pseudomonadati</taxon>
        <taxon>Pseudomonadota</taxon>
        <taxon>Gammaproteobacteria</taxon>
        <taxon>Alteromonadales</taxon>
        <taxon>Echinimonadaceae</taxon>
        <taxon>Echinimonas</taxon>
    </lineage>
</organism>
<dbReference type="Gene3D" id="3.30.450.20">
    <property type="entry name" value="PAS domain"/>
    <property type="match status" value="1"/>
</dbReference>
<dbReference type="InterPro" id="IPR035965">
    <property type="entry name" value="PAS-like_dom_sf"/>
</dbReference>
<dbReference type="Pfam" id="PF00563">
    <property type="entry name" value="EAL"/>
    <property type="match status" value="1"/>
</dbReference>
<dbReference type="SMART" id="SM00091">
    <property type="entry name" value="PAS"/>
    <property type="match status" value="1"/>
</dbReference>
<dbReference type="PANTHER" id="PTHR44757:SF2">
    <property type="entry name" value="BIOFILM ARCHITECTURE MAINTENANCE PROTEIN MBAA"/>
    <property type="match status" value="1"/>
</dbReference>
<dbReference type="InterPro" id="IPR000014">
    <property type="entry name" value="PAS"/>
</dbReference>
<dbReference type="SUPFAM" id="SSF141868">
    <property type="entry name" value="EAL domain-like"/>
    <property type="match status" value="1"/>
</dbReference>
<dbReference type="RefSeq" id="WP_251261371.1">
    <property type="nucleotide sequence ID" value="NZ_JAMQGP010000003.1"/>
</dbReference>
<dbReference type="SMART" id="SM00267">
    <property type="entry name" value="GGDEF"/>
    <property type="match status" value="1"/>
</dbReference>
<name>A0AA42B858_9GAMM</name>
<dbReference type="InterPro" id="IPR001633">
    <property type="entry name" value="EAL_dom"/>
</dbReference>
<dbReference type="SMART" id="SM00052">
    <property type="entry name" value="EAL"/>
    <property type="match status" value="1"/>
</dbReference>
<feature type="domain" description="EAL" evidence="3">
    <location>
        <begin position="397"/>
        <end position="645"/>
    </location>
</feature>
<keyword evidence="1" id="KW-0812">Transmembrane</keyword>
<evidence type="ECO:0000313" key="5">
    <source>
        <dbReference type="EMBL" id="MCM2679961.1"/>
    </source>
</evidence>
<keyword evidence="1" id="KW-0472">Membrane</keyword>
<dbReference type="NCBIfam" id="TIGR00229">
    <property type="entry name" value="sensory_box"/>
    <property type="match status" value="1"/>
</dbReference>
<dbReference type="InterPro" id="IPR029787">
    <property type="entry name" value="Nucleotide_cyclase"/>
</dbReference>
<dbReference type="InterPro" id="IPR043128">
    <property type="entry name" value="Rev_trsase/Diguanyl_cyclase"/>
</dbReference>
<gene>
    <name evidence="5" type="ORF">NAF29_09815</name>
</gene>
<dbReference type="Pfam" id="PF00990">
    <property type="entry name" value="GGDEF"/>
    <property type="match status" value="1"/>
</dbReference>
<dbReference type="CDD" id="cd01949">
    <property type="entry name" value="GGDEF"/>
    <property type="match status" value="1"/>
</dbReference>
<dbReference type="GO" id="GO:0006355">
    <property type="term" value="P:regulation of DNA-templated transcription"/>
    <property type="evidence" value="ECO:0007669"/>
    <property type="project" value="InterPro"/>
</dbReference>
<dbReference type="NCBIfam" id="TIGR00254">
    <property type="entry name" value="GGDEF"/>
    <property type="match status" value="1"/>
</dbReference>
<proteinExistence type="predicted"/>
<dbReference type="InterPro" id="IPR013767">
    <property type="entry name" value="PAS_fold"/>
</dbReference>
<evidence type="ECO:0000259" key="2">
    <source>
        <dbReference type="PROSITE" id="PS50112"/>
    </source>
</evidence>
<dbReference type="SUPFAM" id="SSF55785">
    <property type="entry name" value="PYP-like sensor domain (PAS domain)"/>
    <property type="match status" value="1"/>
</dbReference>
<dbReference type="Gene3D" id="3.20.20.450">
    <property type="entry name" value="EAL domain"/>
    <property type="match status" value="1"/>
</dbReference>
<dbReference type="PROSITE" id="PS50112">
    <property type="entry name" value="PAS"/>
    <property type="match status" value="1"/>
</dbReference>
<reference evidence="5 6" key="1">
    <citation type="journal article" date="2013" name="Antonie Van Leeuwenhoek">
        <title>Echinimonas agarilytica gen. nov., sp. nov., a new gammaproteobacterium isolated from the sea urchin Strongylocentrotus intermedius.</title>
        <authorList>
            <person name="Nedashkovskaya O.I."/>
            <person name="Stenkova A.M."/>
            <person name="Zhukova N.V."/>
            <person name="Van Trappen S."/>
            <person name="Lee J.S."/>
            <person name="Kim S.B."/>
        </authorList>
    </citation>
    <scope>NUCLEOTIDE SEQUENCE [LARGE SCALE GENOMIC DNA]</scope>
    <source>
        <strain evidence="5 6">KMM 6351</strain>
    </source>
</reference>
<dbReference type="PROSITE" id="PS50887">
    <property type="entry name" value="GGDEF"/>
    <property type="match status" value="1"/>
</dbReference>
<feature type="transmembrane region" description="Helical" evidence="1">
    <location>
        <begin position="36"/>
        <end position="55"/>
    </location>
</feature>
<evidence type="ECO:0000256" key="1">
    <source>
        <dbReference type="SAM" id="Phobius"/>
    </source>
</evidence>